<dbReference type="CDD" id="cd00093">
    <property type="entry name" value="HTH_XRE"/>
    <property type="match status" value="1"/>
</dbReference>
<protein>
    <recommendedName>
        <fullName evidence="1">HTH cro/C1-type domain-containing protein</fullName>
    </recommendedName>
</protein>
<dbReference type="PROSITE" id="PS50943">
    <property type="entry name" value="HTH_CROC1"/>
    <property type="match status" value="1"/>
</dbReference>
<dbReference type="EMBL" id="VSSQ01052328">
    <property type="protein sequence ID" value="MPN06428.1"/>
    <property type="molecule type" value="Genomic_DNA"/>
</dbReference>
<sequence>MEPVERIFALLDASGLEQKAFANSVGTFPSTVSAWKAGKSQSYKNYLPKIAEVLGTTVDYLLTGYIETGTTKAPTTESDDRREEAVRLLLSLPPELQDEAMRYVRYLKEKRDK</sequence>
<dbReference type="InterPro" id="IPR001387">
    <property type="entry name" value="Cro/C1-type_HTH"/>
</dbReference>
<dbReference type="Gene3D" id="1.10.260.40">
    <property type="entry name" value="lambda repressor-like DNA-binding domains"/>
    <property type="match status" value="1"/>
</dbReference>
<comment type="caution">
    <text evidence="2">The sequence shown here is derived from an EMBL/GenBank/DDBJ whole genome shotgun (WGS) entry which is preliminary data.</text>
</comment>
<organism evidence="2">
    <name type="scientific">bioreactor metagenome</name>
    <dbReference type="NCBI Taxonomy" id="1076179"/>
    <lineage>
        <taxon>unclassified sequences</taxon>
        <taxon>metagenomes</taxon>
        <taxon>ecological metagenomes</taxon>
    </lineage>
</organism>
<proteinExistence type="predicted"/>
<evidence type="ECO:0000259" key="1">
    <source>
        <dbReference type="PROSITE" id="PS50943"/>
    </source>
</evidence>
<dbReference type="GO" id="GO:0003677">
    <property type="term" value="F:DNA binding"/>
    <property type="evidence" value="ECO:0007669"/>
    <property type="project" value="InterPro"/>
</dbReference>
<reference evidence="2" key="1">
    <citation type="submission" date="2019-08" db="EMBL/GenBank/DDBJ databases">
        <authorList>
            <person name="Kucharzyk K."/>
            <person name="Murdoch R.W."/>
            <person name="Higgins S."/>
            <person name="Loffler F."/>
        </authorList>
    </citation>
    <scope>NUCLEOTIDE SEQUENCE</scope>
</reference>
<feature type="domain" description="HTH cro/C1-type" evidence="1">
    <location>
        <begin position="15"/>
        <end position="61"/>
    </location>
</feature>
<gene>
    <name evidence="2" type="ORF">SDC9_153684</name>
</gene>
<name>A0A645EWK4_9ZZZZ</name>
<evidence type="ECO:0000313" key="2">
    <source>
        <dbReference type="EMBL" id="MPN06428.1"/>
    </source>
</evidence>
<dbReference type="InterPro" id="IPR010982">
    <property type="entry name" value="Lambda_DNA-bd_dom_sf"/>
</dbReference>
<dbReference type="SUPFAM" id="SSF47413">
    <property type="entry name" value="lambda repressor-like DNA-binding domains"/>
    <property type="match status" value="1"/>
</dbReference>
<dbReference type="AlphaFoldDB" id="A0A645EWK4"/>
<accession>A0A645EWK4</accession>
<dbReference type="SMART" id="SM00530">
    <property type="entry name" value="HTH_XRE"/>
    <property type="match status" value="1"/>
</dbReference>